<dbReference type="PROSITE" id="PS51364">
    <property type="entry name" value="TB"/>
    <property type="match status" value="7"/>
</dbReference>
<dbReference type="Gene3D" id="2.10.25.10">
    <property type="entry name" value="Laminin"/>
    <property type="match status" value="44"/>
</dbReference>
<evidence type="ECO:0000256" key="5">
    <source>
        <dbReference type="ARBA" id="ARBA00022536"/>
    </source>
</evidence>
<feature type="domain" description="TB" evidence="17">
    <location>
        <begin position="146"/>
        <end position="189"/>
    </location>
</feature>
<feature type="domain" description="EGF-like" evidence="16">
    <location>
        <begin position="875"/>
        <end position="916"/>
    </location>
</feature>
<dbReference type="InterPro" id="IPR052080">
    <property type="entry name" value="vWF_C/EGF_Fibrillin"/>
</dbReference>
<feature type="domain" description="TB" evidence="17">
    <location>
        <begin position="624"/>
        <end position="676"/>
    </location>
</feature>
<sequence length="2848" mass="309527">MGTRPLAIYTVVLLHKIPNVCGSRNNAYCCPGWKTLTGGNQCIVPICRSSCGDGFCSRPNMCTCPNGQIAPSCGSKSVQNCNIRCMNGGSCAEDNCLCQKGYVGNHCGQPVCENGCLNGGRCVAPNRCVCTYGFTGAQCERDYRTGPCFASVNNQMCQGQLTGIVCTKTLCCATVGRAWGHPCEMCPAQPHPCRRGFIPNHRTGACQDVDECQAIPGICQGGNCINTVGSFECKCPAGHKFNEVSQKCEDLDECSNIAGLCGVGECSNTAGSYFCKCPQGYYTTVDGSRCIDGRGGYCYASLLNGRCANQNSQTLTKIQCCCDSGRCWSDGSTPEMCPIRGTEEYQKLCIQIPDANGGRIPGAPDIPGIYPLPYPGHTPGQGPGVIPGQIPIQVPGQIPGQVPGPFVIQTRNITNMCQAYRNLCLNGRCIPMPGIGYRCECNMGFKLDGRGECIDDDECERNPCAHGECVNTPGSYICQCPPGFQTTATRTECRDLDECVANGRICNNGRCVNTEGSFHCVCNAGFEISTDGKNCQDQDECLIRNMCLNGLCINEDGSFKCICKPGYLLDTSGRMCVDIDECETPGMCMNGHCVNTEGSFRCECMAGMAVGLDGRVCVDTHMRSSCYGGYKRGQCVRPLFGAVTKSECCCASNEYAYGEPCQPCPPQSSAEFLALCPNGGGITGDGRDINECALDPDICQNGVCENMLRTYKCTCNEGFEVDLTGKNCIDIDECLMNRLLCDNGLCRNTPGSFTCQCPKGYVFDPEADICQDVDECKSSPCINGDCRNSLGSFVCLCSSGSSVDSSGLECIETTKSTCWLKIVNNRCEVNINGATLKSHCCATLGEAWNSPCAKCEKDPICGKGFARVRGNNCEDVDECQVFPGVCINGKCINTPGSFFCQCPPGMTVDVSGRTCIDLRTEQCYLTHEDERCGAPVPGKHRVDACCCSVGVAWGPECDECPEKGSPEYTQLCPRGQGFSHRGDFINGRPFLKDINECRMINSLCSNGRCRNTIGSFRCRCDNGYALDSDERNCTDIDECRISPDLCGQGRCVNTPGDFECECFEGYESGFMMMKNCMDINECDLSDRLCRNGQCVNMIGRYQCTCDTGYKSTENRLECALSRVFFCLSDIDECTIENGGCETFCTNSEGSYECSCHSGYALMPDLRSCTDIDECEESPDICDGGQCTNTPGTYQCLCFDGFMSSEDMKTCLDVDECELNPNICLSGNCENTKGSFICHCELGYSVRKGTTGCTDINECEIGAHNCDRHATCTNTAGSFKCNCAPGWIGNGLKCTDLDECSNGTHMCSNNADCHNTMGSYRCACKEGFSGDGFYCSDSDECAENGNLCESGHCLNLPGGFRCECDMGFIPTPDGKACEDIDECTFADICVNGRCQNIPGLFRCECNIGYELDRSGGNCTDVNECADPTICINGMCVNIPGSYHCNCPADFELNPTRVGCVDTRSGSCYLDVRSRGDASESLDCSNEIGVGVSKASCCCSLGQGWGNPCESCPSVNSSESYKTLCPGGEGFRPNPITVILEDINECQELPGLCQGGQCINTFGSFQCECPRGYALNTETRVCEGITQTQVTYSSLALSSHRGLRSARTHGERGGGRNDKEILDLFVPVDNTAAHCGSIYLCSSSRLLLTQQSSVRMMRQLNHGNLTLYSSKQRTYSVCPSLRADVNECERPGICGPGQCYNTIGNYTCICPVDYMQPAKWQSLIVFKNSCLMYLQMSLRSCAAVRDQVITSTSPRDGSSVRFSHSKGHFRKRQVLFCSHFVPLSLPHVLDIDECREIPGVCENGVCINMIGSFRCECPIGFIYNDKLLICEGKSCKAIAVLLKVMPEHKFCAFFFAFFFFFTETKNYDCLLTLLSLSDIDECQNGPVCQQNAACLNLPGSYRCECKPGYRFTPTGQCLDRNECIENAGVCNPGQCIDTLGSYRCICPNGYKTTRDQSMCVDVDECERQPCGNGTCKNTVGSYNCLCYPGFQNSHNSDCIDVDECATQRGLCRNGQCVNTVGAFLCVCHDGYELTLDGRLCADINECAVNPGTCGAGTCLNLDGSYRCICPAGYYLHEETCEDIDECSQSPEICTFGTCSNTEGSFTCLCPEGFVISASGRRCLDIRVNYCYTKFENGRCQAPKPQNTSKGECCCSPMPGQGWGDPCEICPSKGEEAYPLLCPNTGYQQGEDDNPKDIDECLNDPCINGQCINTDGAFRCECPMGYRLDISGVRCEDTNECDIGNPCGNGTCTNVIGGFECACDDGFEPGPMMTCEDINECAQNPLLCAFRCVNVVGSYECKCPTGYVLREDRRMCKDQNECEDGIDDCASRGMTCKNLIGTYMCICSPGYTRQPSGDGCMDLNECTAKPGICKNGRCENTVGSYRCRCDQGFVANPTQTECIGKYTFINLYNVLLLFSSPLSSYITYLSSVSVFISIYVDECIQAPKPCNFICKNTEGGYLCSCPRGYILQEDGKSCRDLDECSTKQHNCQFLCVNTIGGFTCKCPPGFTQHHTACIDNNECSSDPNLCGSNGVCQNTPGSFNCDCQRGFSLDPNAQTCEDMDECDGNHRCQHGCQNLVGGYRCSCPQGYLQHYQWNQCVDENECLNSQICGGASCHNTLGSFRCLCPTGFNYEQGGGGCADVNECSTSQNPCKFGCSNTDGGYLCGCPPGYFRAGQGCVTDAGQGGEVDDNSLSPEACYECKINGYPKKGRKRRSTNSTQEDTLTEVVSLASVDIEDTLQIHLNISDLSNRDHILEFTPALSTLSDHVRYSIDYGNDEGYFKINQREGVSYLHLSKKKALSPGAYSLQISSMPLYRKKELAELEDRHDKDYLTGQLGDVLKMRVQIILH</sequence>
<feature type="chain" id="PRO_5025665081" description="Fibrillin-1" evidence="15">
    <location>
        <begin position="23"/>
        <end position="2848"/>
    </location>
</feature>
<dbReference type="FunFam" id="3.90.290.10:FF:000003">
    <property type="entry name" value="Fibrillin 3"/>
    <property type="match status" value="1"/>
</dbReference>
<dbReference type="FunFam" id="2.10.25.10:FF:000049">
    <property type="entry name" value="Fibrillin 2"/>
    <property type="match status" value="1"/>
</dbReference>
<keyword evidence="12" id="KW-0325">Glycoprotein</keyword>
<comment type="subcellular location">
    <subcellularLocation>
        <location evidence="1">Secreted</location>
        <location evidence="1">Extracellular space</location>
        <location evidence="1">Extracellular matrix</location>
    </subcellularLocation>
</comment>
<dbReference type="InterPro" id="IPR036773">
    <property type="entry name" value="TB_dom_sf"/>
</dbReference>
<comment type="caution">
    <text evidence="14">Lacks conserved residue(s) required for the propagation of feature annotation.</text>
</comment>
<evidence type="ECO:0000256" key="9">
    <source>
        <dbReference type="ARBA" id="ARBA00022737"/>
    </source>
</evidence>
<feature type="domain" description="EGF-like" evidence="16">
    <location>
        <begin position="1788"/>
        <end position="1829"/>
    </location>
</feature>
<feature type="disulfide bond" evidence="14">
    <location>
        <begin position="776"/>
        <end position="786"/>
    </location>
</feature>
<dbReference type="Pfam" id="PF07645">
    <property type="entry name" value="EGF_CA"/>
    <property type="match status" value="39"/>
</dbReference>
<reference evidence="18" key="3">
    <citation type="submission" date="2025-09" db="UniProtKB">
        <authorList>
            <consortium name="Ensembl"/>
        </authorList>
    </citation>
    <scope>IDENTIFICATION</scope>
</reference>
<dbReference type="FunFam" id="3.90.290.10:FF:000020">
    <property type="entry name" value="Fibrillin-1"/>
    <property type="match status" value="1"/>
</dbReference>
<feature type="domain" description="EGF-like" evidence="16">
    <location>
        <begin position="2359"/>
        <end position="2400"/>
    </location>
</feature>
<evidence type="ECO:0000259" key="17">
    <source>
        <dbReference type="PROSITE" id="PS51364"/>
    </source>
</evidence>
<accession>A0A671W8Z4</accession>
<dbReference type="InterPro" id="IPR018097">
    <property type="entry name" value="EGF_Ca-bd_CS"/>
</dbReference>
<reference evidence="18" key="2">
    <citation type="submission" date="2025-08" db="UniProtKB">
        <authorList>
            <consortium name="Ensembl"/>
        </authorList>
    </citation>
    <scope>IDENTIFICATION</scope>
</reference>
<dbReference type="GO" id="GO:0001527">
    <property type="term" value="C:microfibril"/>
    <property type="evidence" value="ECO:0007669"/>
    <property type="project" value="UniProtKB-ARBA"/>
</dbReference>
<evidence type="ECO:0000256" key="12">
    <source>
        <dbReference type="ARBA" id="ARBA00023180"/>
    </source>
</evidence>
<dbReference type="Ensembl" id="ENSSAUT00010036270.1">
    <property type="protein sequence ID" value="ENSSAUP00010034432.1"/>
    <property type="gene ID" value="ENSSAUG00010003510.1"/>
</dbReference>
<proteinExistence type="inferred from homology"/>
<dbReference type="SUPFAM" id="SSF57581">
    <property type="entry name" value="TB module/8-cys domain"/>
    <property type="match status" value="7"/>
</dbReference>
<evidence type="ECO:0000313" key="19">
    <source>
        <dbReference type="Proteomes" id="UP000472265"/>
    </source>
</evidence>
<keyword evidence="6" id="KW-0597">Phosphoprotein</keyword>
<feature type="domain" description="EGF-like" evidence="16">
    <location>
        <begin position="578"/>
        <end position="618"/>
    </location>
</feature>
<feature type="domain" description="EGF-like" evidence="16">
    <location>
        <begin position="108"/>
        <end position="140"/>
    </location>
</feature>
<dbReference type="FunFam" id="2.10.25.10:FF:000003">
    <property type="entry name" value="fibrillin-1 isoform X1"/>
    <property type="match status" value="18"/>
</dbReference>
<keyword evidence="19" id="KW-1185">Reference proteome</keyword>
<feature type="domain" description="EGF-like" evidence="16">
    <location>
        <begin position="2194"/>
        <end position="2233"/>
    </location>
</feature>
<dbReference type="Pfam" id="PF18193">
    <property type="entry name" value="Fibrillin_U_N"/>
    <property type="match status" value="1"/>
</dbReference>
<dbReference type="FunFam" id="2.10.25.10:FF:000087">
    <property type="entry name" value="Fibrillin 2"/>
    <property type="match status" value="1"/>
</dbReference>
<dbReference type="FunFam" id="2.10.25.10:FF:000044">
    <property type="entry name" value="Fibrillin 2"/>
    <property type="match status" value="1"/>
</dbReference>
<evidence type="ECO:0000256" key="8">
    <source>
        <dbReference type="ARBA" id="ARBA00022729"/>
    </source>
</evidence>
<feature type="domain" description="EGF-like" evidence="16">
    <location>
        <begin position="1078"/>
        <end position="1119"/>
    </location>
</feature>
<feature type="domain" description="EGF-like" evidence="16">
    <location>
        <begin position="1540"/>
        <end position="1581"/>
    </location>
</feature>
<feature type="domain" description="EGF-like" evidence="16">
    <location>
        <begin position="2234"/>
        <end position="2273"/>
    </location>
</feature>
<dbReference type="InterPro" id="IPR009030">
    <property type="entry name" value="Growth_fac_rcpt_cys_sf"/>
</dbReference>
<keyword evidence="7" id="KW-0372">Hormone</keyword>
<keyword evidence="10" id="KW-0106">Calcium</keyword>
<dbReference type="SMART" id="SM00181">
    <property type="entry name" value="EGF"/>
    <property type="match status" value="45"/>
</dbReference>
<dbReference type="InterPro" id="IPR040872">
    <property type="entry name" value="Fibrillin_U_N"/>
</dbReference>
<keyword evidence="11 14" id="KW-1015">Disulfide bond</keyword>
<dbReference type="InterPro" id="IPR017878">
    <property type="entry name" value="TB_dom"/>
</dbReference>
<feature type="domain" description="EGF-like" evidence="16">
    <location>
        <begin position="1917"/>
        <end position="1954"/>
    </location>
</feature>
<organism evidence="18 19">
    <name type="scientific">Sparus aurata</name>
    <name type="common">Gilthead sea bream</name>
    <dbReference type="NCBI Taxonomy" id="8175"/>
    <lineage>
        <taxon>Eukaryota</taxon>
        <taxon>Metazoa</taxon>
        <taxon>Chordata</taxon>
        <taxon>Craniata</taxon>
        <taxon>Vertebrata</taxon>
        <taxon>Euteleostomi</taxon>
        <taxon>Actinopterygii</taxon>
        <taxon>Neopterygii</taxon>
        <taxon>Teleostei</taxon>
        <taxon>Neoteleostei</taxon>
        <taxon>Acanthomorphata</taxon>
        <taxon>Eupercaria</taxon>
        <taxon>Spariformes</taxon>
        <taxon>Sparidae</taxon>
        <taxon>Sparus</taxon>
    </lineage>
</organism>
<dbReference type="InterPro" id="IPR049388">
    <property type="entry name" value="FBN_EGF_N"/>
</dbReference>
<dbReference type="PROSITE" id="PS50026">
    <property type="entry name" value="EGF_3"/>
    <property type="match status" value="37"/>
</dbReference>
<feature type="domain" description="TB" evidence="17">
    <location>
        <begin position="921"/>
        <end position="972"/>
    </location>
</feature>
<dbReference type="InterPro" id="IPR049883">
    <property type="entry name" value="NOTCH1_EGF-like"/>
</dbReference>
<feature type="disulfide bond" evidence="14">
    <location>
        <begin position="1963"/>
        <end position="1973"/>
    </location>
</feature>
<evidence type="ECO:0000256" key="6">
    <source>
        <dbReference type="ARBA" id="ARBA00022553"/>
    </source>
</evidence>
<dbReference type="FunFam" id="2.10.25.10:FF:000023">
    <property type="entry name" value="Fibrillin 2"/>
    <property type="match status" value="1"/>
</dbReference>
<evidence type="ECO:0000256" key="3">
    <source>
        <dbReference type="ARBA" id="ARBA00022525"/>
    </source>
</evidence>
<dbReference type="Pfam" id="PF12947">
    <property type="entry name" value="EGF_3"/>
    <property type="match status" value="1"/>
</dbReference>
<evidence type="ECO:0000256" key="13">
    <source>
        <dbReference type="ARBA" id="ARBA00069509"/>
    </source>
</evidence>
<evidence type="ECO:0000256" key="14">
    <source>
        <dbReference type="PROSITE-ProRule" id="PRU00076"/>
    </source>
</evidence>
<feature type="domain" description="EGF-like" evidence="16">
    <location>
        <begin position="2040"/>
        <end position="2079"/>
    </location>
</feature>
<dbReference type="GeneTree" id="ENSGT00950000183158"/>
<dbReference type="PANTHER" id="PTHR47333:SF5">
    <property type="entry name" value="FIBRILLIN-3"/>
    <property type="match status" value="1"/>
</dbReference>
<dbReference type="FunFam" id="2.10.25.10:FF:000071">
    <property type="entry name" value="Fibrillin 2"/>
    <property type="match status" value="1"/>
</dbReference>
<feature type="domain" description="EGF-like" evidence="16">
    <location>
        <begin position="1254"/>
        <end position="1294"/>
    </location>
</feature>
<feature type="domain" description="TB" evidence="17">
    <location>
        <begin position="1464"/>
        <end position="1523"/>
    </location>
</feature>
<keyword evidence="4" id="KW-0272">Extracellular matrix</keyword>
<feature type="domain" description="EGF-like" evidence="16">
    <location>
        <begin position="1959"/>
        <end position="1994"/>
    </location>
</feature>
<reference evidence="18" key="1">
    <citation type="submission" date="2021-04" db="EMBL/GenBank/DDBJ databases">
        <authorList>
            <consortium name="Wellcome Sanger Institute Data Sharing"/>
        </authorList>
    </citation>
    <scope>NUCLEOTIDE SEQUENCE [LARGE SCALE GENOMIC DNA]</scope>
</reference>
<feature type="domain" description="EGF-like" evidence="16">
    <location>
        <begin position="1035"/>
        <end position="1077"/>
    </location>
</feature>
<name>A0A671W8Z4_SPAAU</name>
<evidence type="ECO:0000256" key="1">
    <source>
        <dbReference type="ARBA" id="ARBA00004498"/>
    </source>
</evidence>
<dbReference type="PROSITE" id="PS00022">
    <property type="entry name" value="EGF_1"/>
    <property type="match status" value="1"/>
</dbReference>
<feature type="domain" description="EGF-like" evidence="16">
    <location>
        <begin position="2080"/>
        <end position="2121"/>
    </location>
</feature>
<dbReference type="Gene3D" id="3.90.290.10">
    <property type="entry name" value="TGF-beta binding (TB) domain"/>
    <property type="match status" value="7"/>
</dbReference>
<dbReference type="Pfam" id="PF00683">
    <property type="entry name" value="TB"/>
    <property type="match status" value="7"/>
</dbReference>
<feature type="domain" description="EGF-like" evidence="16">
    <location>
        <begin position="2599"/>
        <end position="2635"/>
    </location>
</feature>
<dbReference type="FunFam" id="2.10.25.10:FF:000096">
    <property type="entry name" value="Putative fibrillin 2"/>
    <property type="match status" value="1"/>
</dbReference>
<dbReference type="FunFam" id="2.10.25.10:FF:000159">
    <property type="entry name" value="Fibrillin 2"/>
    <property type="match status" value="1"/>
</dbReference>
<feature type="disulfide bond" evidence="14">
    <location>
        <begin position="459"/>
        <end position="469"/>
    </location>
</feature>
<dbReference type="FunFam" id="2.10.25.10:FF:000058">
    <property type="entry name" value="Fibrillin 2"/>
    <property type="match status" value="1"/>
</dbReference>
<feature type="domain" description="TB" evidence="17">
    <location>
        <begin position="2126"/>
        <end position="2179"/>
    </location>
</feature>
<feature type="domain" description="EGF-like" evidence="16">
    <location>
        <begin position="1419"/>
        <end position="1459"/>
    </location>
</feature>
<feature type="domain" description="EGF-like" evidence="16">
    <location>
        <begin position="772"/>
        <end position="811"/>
    </location>
</feature>
<feature type="disulfide bond" evidence="14">
    <location>
        <begin position="2198"/>
        <end position="2208"/>
    </location>
</feature>
<dbReference type="FunFam" id="2.10.25.10:FF:000038">
    <property type="entry name" value="Fibrillin 2"/>
    <property type="match status" value="1"/>
</dbReference>
<dbReference type="Pfam" id="PF21364">
    <property type="entry name" value="EGF_FBN_1st"/>
    <property type="match status" value="1"/>
</dbReference>
<dbReference type="PROSITE" id="PS00010">
    <property type="entry name" value="ASX_HYDROXYL"/>
    <property type="match status" value="38"/>
</dbReference>
<dbReference type="FunFam" id="2.10.25.10:FF:000002">
    <property type="entry name" value="Latent-transforming growth factor beta-binding protein 3"/>
    <property type="match status" value="1"/>
</dbReference>
<dbReference type="FunFam" id="2.10.25.10:FF:000086">
    <property type="entry name" value="Fibrillin 2"/>
    <property type="match status" value="1"/>
</dbReference>
<dbReference type="PROSITE" id="PS01186">
    <property type="entry name" value="EGF_2"/>
    <property type="match status" value="29"/>
</dbReference>
<evidence type="ECO:0000259" key="16">
    <source>
        <dbReference type="PROSITE" id="PS50026"/>
    </source>
</evidence>
<feature type="domain" description="EGF-like" evidence="16">
    <location>
        <begin position="537"/>
        <end position="573"/>
    </location>
</feature>
<evidence type="ECO:0000256" key="15">
    <source>
        <dbReference type="SAM" id="SignalP"/>
    </source>
</evidence>
<dbReference type="FunFam" id="2.10.25.10:FF:000010">
    <property type="entry name" value="Pro-epidermal growth factor"/>
    <property type="match status" value="2"/>
</dbReference>
<dbReference type="SUPFAM" id="SSF57196">
    <property type="entry name" value="EGF/Laminin"/>
    <property type="match status" value="8"/>
</dbReference>
<feature type="domain" description="EGF-like" evidence="16">
    <location>
        <begin position="455"/>
        <end position="494"/>
    </location>
</feature>
<keyword evidence="3" id="KW-0964">Secreted</keyword>
<feature type="domain" description="TB" evidence="17">
    <location>
        <begin position="296"/>
        <end position="349"/>
    </location>
</feature>
<dbReference type="InterPro" id="IPR024731">
    <property type="entry name" value="NELL2-like_EGF"/>
</dbReference>
<dbReference type="PIRSF" id="PIRSF036312">
    <property type="entry name" value="Fibrillin"/>
    <property type="match status" value="1"/>
</dbReference>
<dbReference type="Proteomes" id="UP000472265">
    <property type="component" value="Chromosome 4"/>
</dbReference>
<evidence type="ECO:0000256" key="4">
    <source>
        <dbReference type="ARBA" id="ARBA00022530"/>
    </source>
</evidence>
<dbReference type="FunFam" id="2.10.25.10:FF:000097">
    <property type="entry name" value="Fibrillin 2"/>
    <property type="match status" value="1"/>
</dbReference>
<feature type="disulfide bond" evidence="14">
    <location>
        <begin position="2563"/>
        <end position="2573"/>
    </location>
</feature>
<protein>
    <recommendedName>
        <fullName evidence="13">Fibrillin-1</fullName>
    </recommendedName>
</protein>
<feature type="domain" description="EGF-like" evidence="16">
    <location>
        <begin position="250"/>
        <end position="291"/>
    </location>
</feature>
<feature type="domain" description="EGF-like" evidence="16">
    <location>
        <begin position="1998"/>
        <end position="2039"/>
    </location>
</feature>
<feature type="domain" description="EGF-like" evidence="16">
    <location>
        <begin position="1212"/>
        <end position="1249"/>
    </location>
</feature>
<feature type="domain" description="EGF-like" evidence="16">
    <location>
        <begin position="1876"/>
        <end position="1916"/>
    </location>
</feature>
<dbReference type="GO" id="GO:0030855">
    <property type="term" value="P:epithelial cell differentiation"/>
    <property type="evidence" value="ECO:0007669"/>
    <property type="project" value="UniProtKB-ARBA"/>
</dbReference>
<evidence type="ECO:0000256" key="2">
    <source>
        <dbReference type="ARBA" id="ARBA00008972"/>
    </source>
</evidence>
<comment type="similarity">
    <text evidence="2">Belongs to the fibrillin family.</text>
</comment>
<dbReference type="PANTHER" id="PTHR47333">
    <property type="entry name" value="VON WILLEBRAND FACTOR C AND EGF DOMAIN-CONTAINING PROTEIN"/>
    <property type="match status" value="1"/>
</dbReference>
<feature type="domain" description="EGF-like" evidence="16">
    <location>
        <begin position="1378"/>
        <end position="1414"/>
    </location>
</feature>
<dbReference type="SUPFAM" id="SSF57184">
    <property type="entry name" value="Growth factor receptor domain"/>
    <property type="match status" value="11"/>
</dbReference>
<dbReference type="FunFam" id="2.10.25.10:FF:000133">
    <property type="entry name" value="Fibrillin 3"/>
    <property type="match status" value="1"/>
</dbReference>
<feature type="domain" description="EGF-like" evidence="16">
    <location>
        <begin position="1295"/>
        <end position="1335"/>
    </location>
</feature>
<feature type="domain" description="EGF-like" evidence="16">
    <location>
        <begin position="2477"/>
        <end position="2513"/>
    </location>
</feature>
<dbReference type="FunFam" id="2.10.25.10:FF:000014">
    <property type="entry name" value="Latent-transforming growth factor beta-binding protein 3"/>
    <property type="match status" value="2"/>
</dbReference>
<keyword evidence="9" id="KW-0677">Repeat</keyword>
<gene>
    <name evidence="18" type="primary">FBN1</name>
</gene>
<dbReference type="GO" id="GO:0005509">
    <property type="term" value="F:calcium ion binding"/>
    <property type="evidence" value="ECO:0007669"/>
    <property type="project" value="InterPro"/>
</dbReference>
<dbReference type="GO" id="GO:0005179">
    <property type="term" value="F:hormone activity"/>
    <property type="evidence" value="ECO:0007669"/>
    <property type="project" value="UniProtKB-KW"/>
</dbReference>
<feature type="disulfide bond" evidence="14">
    <location>
        <begin position="130"/>
        <end position="139"/>
    </location>
</feature>
<feature type="domain" description="EGF-like" evidence="16">
    <location>
        <begin position="993"/>
        <end position="1034"/>
    </location>
</feature>
<feature type="domain" description="EGF-like" evidence="16">
    <location>
        <begin position="1336"/>
        <end position="1377"/>
    </location>
</feature>
<evidence type="ECO:0000256" key="10">
    <source>
        <dbReference type="ARBA" id="ARBA00022837"/>
    </source>
</evidence>
<keyword evidence="8 15" id="KW-0732">Signal</keyword>
<dbReference type="InterPro" id="IPR000742">
    <property type="entry name" value="EGF"/>
</dbReference>
<dbReference type="SMART" id="SM00179">
    <property type="entry name" value="EGF_CA"/>
    <property type="match status" value="42"/>
</dbReference>
<feature type="domain" description="EGF-like" evidence="16">
    <location>
        <begin position="688"/>
        <end position="729"/>
    </location>
</feature>
<feature type="domain" description="EGF-like" evidence="16">
    <location>
        <begin position="2315"/>
        <end position="2358"/>
    </location>
</feature>
<dbReference type="PROSITE" id="PS01187">
    <property type="entry name" value="EGF_CA"/>
    <property type="match status" value="17"/>
</dbReference>
<feature type="disulfide bond" evidence="14">
    <location>
        <begin position="112"/>
        <end position="122"/>
    </location>
</feature>
<feature type="domain" description="EGF-like" evidence="16">
    <location>
        <begin position="730"/>
        <end position="771"/>
    </location>
</feature>
<feature type="domain" description="EGF-like" evidence="16">
    <location>
        <begin position="495"/>
        <end position="536"/>
    </location>
</feature>
<keyword evidence="5 14" id="KW-0245">EGF-like domain</keyword>
<dbReference type="CDD" id="cd00054">
    <property type="entry name" value="EGF_CA"/>
    <property type="match status" value="30"/>
</dbReference>
<dbReference type="Pfam" id="PF14670">
    <property type="entry name" value="FXa_inhibition"/>
    <property type="match status" value="1"/>
</dbReference>
<feature type="domain" description="EGF-like" evidence="16">
    <location>
        <begin position="208"/>
        <end position="249"/>
    </location>
</feature>
<dbReference type="InterPro" id="IPR000152">
    <property type="entry name" value="EGF-type_Asp/Asn_hydroxyl_site"/>
</dbReference>
<dbReference type="InterPro" id="IPR001881">
    <property type="entry name" value="EGF-like_Ca-bd_dom"/>
</dbReference>
<dbReference type="FunFam" id="3.90.290.10:FF:000007">
    <property type="entry name" value="Fibrillin 2"/>
    <property type="match status" value="1"/>
</dbReference>
<feature type="domain" description="EGF-like" evidence="16">
    <location>
        <begin position="2559"/>
        <end position="2598"/>
    </location>
</feature>
<evidence type="ECO:0000256" key="11">
    <source>
        <dbReference type="ARBA" id="ARBA00023157"/>
    </source>
</evidence>
<feature type="signal peptide" evidence="15">
    <location>
        <begin position="1"/>
        <end position="22"/>
    </location>
</feature>
<evidence type="ECO:0000313" key="18">
    <source>
        <dbReference type="Ensembl" id="ENSSAUP00010034432.1"/>
    </source>
</evidence>
<dbReference type="InParanoid" id="A0A671W8Z4"/>
<dbReference type="FunFam" id="2.10.25.10:FF:000008">
    <property type="entry name" value="Signal peptide, CUB domain, EGF-like 2"/>
    <property type="match status" value="1"/>
</dbReference>
<feature type="domain" description="EGF-like" evidence="16">
    <location>
        <begin position="2516"/>
        <end position="2558"/>
    </location>
</feature>
<evidence type="ECO:0000256" key="7">
    <source>
        <dbReference type="ARBA" id="ARBA00022702"/>
    </source>
</evidence>
<feature type="domain" description="EGF-like" evidence="16">
    <location>
        <begin position="1170"/>
        <end position="1211"/>
    </location>
</feature>
<dbReference type="FunFam" id="3.90.290.10:FF:000009">
    <property type="entry name" value="Fibrillin 2"/>
    <property type="match status" value="1"/>
</dbReference>
<feature type="domain" description="TB" evidence="17">
    <location>
        <begin position="816"/>
        <end position="855"/>
    </location>
</feature>